<dbReference type="EMBL" id="JBHSQE010000009">
    <property type="protein sequence ID" value="MFC6147342.1"/>
    <property type="molecule type" value="Genomic_DNA"/>
</dbReference>
<proteinExistence type="inferred from homology"/>
<name>A0ABW1QEV2_9CORY</name>
<gene>
    <name evidence="3" type="ORF">ACFPUZ_11080</name>
</gene>
<evidence type="ECO:0000256" key="2">
    <source>
        <dbReference type="SAM" id="MobiDB-lite"/>
    </source>
</evidence>
<accession>A0ABW1QEV2</accession>
<keyword evidence="4" id="KW-1185">Reference proteome</keyword>
<organism evidence="3 4">
    <name type="scientific">Corynebacterium nasicanis</name>
    <dbReference type="NCBI Taxonomy" id="1448267"/>
    <lineage>
        <taxon>Bacteria</taxon>
        <taxon>Bacillati</taxon>
        <taxon>Actinomycetota</taxon>
        <taxon>Actinomycetes</taxon>
        <taxon>Mycobacteriales</taxon>
        <taxon>Corynebacteriaceae</taxon>
        <taxon>Corynebacterium</taxon>
    </lineage>
</organism>
<comment type="caution">
    <text evidence="3">The sequence shown here is derived from an EMBL/GenBank/DDBJ whole genome shotgun (WGS) entry which is preliminary data.</text>
</comment>
<evidence type="ECO:0000313" key="4">
    <source>
        <dbReference type="Proteomes" id="UP001596244"/>
    </source>
</evidence>
<reference evidence="4" key="1">
    <citation type="journal article" date="2019" name="Int. J. Syst. Evol. Microbiol.">
        <title>The Global Catalogue of Microorganisms (GCM) 10K type strain sequencing project: providing services to taxonomists for standard genome sequencing and annotation.</title>
        <authorList>
            <consortium name="The Broad Institute Genomics Platform"/>
            <consortium name="The Broad Institute Genome Sequencing Center for Infectious Disease"/>
            <person name="Wu L."/>
            <person name="Ma J."/>
        </authorList>
    </citation>
    <scope>NUCLEOTIDE SEQUENCE [LARGE SCALE GENOMIC DNA]</scope>
    <source>
        <strain evidence="4">CCUG 51943</strain>
    </source>
</reference>
<evidence type="ECO:0000313" key="3">
    <source>
        <dbReference type="EMBL" id="MFC6147342.1"/>
    </source>
</evidence>
<feature type="region of interest" description="Disordered" evidence="2">
    <location>
        <begin position="109"/>
        <end position="139"/>
    </location>
</feature>
<dbReference type="Pfam" id="PF03780">
    <property type="entry name" value="Asp23"/>
    <property type="match status" value="1"/>
</dbReference>
<sequence>MAVRISERAVSRIVAAAADSVPGTTTLGRSLAGRTYPRYDVIVDDLSGTCSVEAFIAVVWPAPLTAVATTVRRTIADWVTDMTGLTVTQVNVVVGPVVPDVPVTASAVAAHPTRPRLRPVSTPPPPRLRPITVRSHRVR</sequence>
<protein>
    <submittedName>
        <fullName evidence="3">Asp23/Gls24 family envelope stress response protein</fullName>
    </submittedName>
</protein>
<dbReference type="Proteomes" id="UP001596244">
    <property type="component" value="Unassembled WGS sequence"/>
</dbReference>
<dbReference type="InterPro" id="IPR005531">
    <property type="entry name" value="Asp23"/>
</dbReference>
<comment type="similarity">
    <text evidence="1">Belongs to the asp23 family.</text>
</comment>
<dbReference type="RefSeq" id="WP_377001961.1">
    <property type="nucleotide sequence ID" value="NZ_JBHSQE010000009.1"/>
</dbReference>
<evidence type="ECO:0000256" key="1">
    <source>
        <dbReference type="ARBA" id="ARBA00005721"/>
    </source>
</evidence>